<dbReference type="Proteomes" id="UP000094271">
    <property type="component" value="Unassembled WGS sequence"/>
</dbReference>
<dbReference type="AlphaFoldDB" id="A0A1E3U8M6"/>
<accession>A0A1E3U8M6</accession>
<evidence type="ECO:0000313" key="1">
    <source>
        <dbReference type="EMBL" id="ODR43539.1"/>
    </source>
</evidence>
<dbReference type="RefSeq" id="WP_069432227.1">
    <property type="nucleotide sequence ID" value="NZ_MEHA01000034.1"/>
</dbReference>
<proteinExistence type="predicted"/>
<evidence type="ECO:0008006" key="3">
    <source>
        <dbReference type="Google" id="ProtNLM"/>
    </source>
</evidence>
<evidence type="ECO:0000313" key="2">
    <source>
        <dbReference type="Proteomes" id="UP000094271"/>
    </source>
</evidence>
<dbReference type="EMBL" id="MEHA01000034">
    <property type="protein sequence ID" value="ODR43539.1"/>
    <property type="molecule type" value="Genomic_DNA"/>
</dbReference>
<comment type="caution">
    <text evidence="1">The sequence shown here is derived from an EMBL/GenBank/DDBJ whole genome shotgun (WGS) entry which is preliminary data.</text>
</comment>
<dbReference type="OrthoDB" id="9787714at2"/>
<gene>
    <name evidence="1" type="ORF">BEI59_30365</name>
</gene>
<reference evidence="1 2" key="1">
    <citation type="submission" date="2016-08" db="EMBL/GenBank/DDBJ databases">
        <authorList>
            <person name="Seilhamer J.J."/>
        </authorList>
    </citation>
    <scope>NUCLEOTIDE SEQUENCE [LARGE SCALE GENOMIC DNA]</scope>
    <source>
        <strain evidence="1 2">NML150140-1</strain>
    </source>
</reference>
<protein>
    <recommendedName>
        <fullName evidence="3">Conjugal transfer protein</fullName>
    </recommendedName>
</protein>
<sequence length="195" mass="22984">MSRKKKNAAQQRQTSRELIDIQKITEYGLLTSHGELVFFSIEPTNLSVHSPESIGSRIYALMTVLKGMAEIEMLALNSKESFEDNKRHYRQLQEQEQLPVIRRLLERDMMGLDRLQVQMATAREFFVIVRLKNEKDSDIQSYLSRLQKNLEDQGFKTRLSSPEERKRMLGVYLEQNATTEKYEDYDGERWVIFND</sequence>
<name>A0A1E3U8M6_9FIRM</name>
<organism evidence="1 2">
    <name type="scientific">Eisenbergiella tayi</name>
    <dbReference type="NCBI Taxonomy" id="1432052"/>
    <lineage>
        <taxon>Bacteria</taxon>
        <taxon>Bacillati</taxon>
        <taxon>Bacillota</taxon>
        <taxon>Clostridia</taxon>
        <taxon>Lachnospirales</taxon>
        <taxon>Lachnospiraceae</taxon>
        <taxon>Eisenbergiella</taxon>
    </lineage>
</organism>